<dbReference type="Pfam" id="PF02872">
    <property type="entry name" value="5_nucleotid_C"/>
    <property type="match status" value="1"/>
</dbReference>
<dbReference type="GO" id="GO:0008768">
    <property type="term" value="F:UDP-sugar diphosphatase activity"/>
    <property type="evidence" value="ECO:0007669"/>
    <property type="project" value="TreeGrafter"/>
</dbReference>
<dbReference type="PANTHER" id="PTHR11575:SF24">
    <property type="entry name" value="5'-NUCLEOTIDASE"/>
    <property type="match status" value="1"/>
</dbReference>
<dbReference type="InterPro" id="IPR036907">
    <property type="entry name" value="5'-Nucleotdase_C_sf"/>
</dbReference>
<dbReference type="RefSeq" id="WP_189384276.1">
    <property type="nucleotide sequence ID" value="NZ_BAABFY010000056.1"/>
</dbReference>
<organism evidence="6 7">
    <name type="scientific">Advenella faeciporci</name>
    <dbReference type="NCBI Taxonomy" id="797535"/>
    <lineage>
        <taxon>Bacteria</taxon>
        <taxon>Pseudomonadati</taxon>
        <taxon>Pseudomonadota</taxon>
        <taxon>Betaproteobacteria</taxon>
        <taxon>Burkholderiales</taxon>
        <taxon>Alcaligenaceae</taxon>
    </lineage>
</organism>
<keyword evidence="7" id="KW-1185">Reference proteome</keyword>
<reference evidence="6" key="1">
    <citation type="journal article" date="2014" name="Int. J. Syst. Evol. Microbiol.">
        <title>Complete genome sequence of Corynebacterium casei LMG S-19264T (=DSM 44701T), isolated from a smear-ripened cheese.</title>
        <authorList>
            <consortium name="US DOE Joint Genome Institute (JGI-PGF)"/>
            <person name="Walter F."/>
            <person name="Albersmeier A."/>
            <person name="Kalinowski J."/>
            <person name="Ruckert C."/>
        </authorList>
    </citation>
    <scope>NUCLEOTIDE SEQUENCE</scope>
    <source>
        <strain evidence="6">KCTC 23732</strain>
    </source>
</reference>
<dbReference type="SUPFAM" id="SSF56300">
    <property type="entry name" value="Metallo-dependent phosphatases"/>
    <property type="match status" value="1"/>
</dbReference>
<dbReference type="InterPro" id="IPR006146">
    <property type="entry name" value="5'-Nucleotdase_CS"/>
</dbReference>
<accession>A0A918MYC2</accession>
<dbReference type="GO" id="GO:0030288">
    <property type="term" value="C:outer membrane-bounded periplasmic space"/>
    <property type="evidence" value="ECO:0007669"/>
    <property type="project" value="TreeGrafter"/>
</dbReference>
<dbReference type="GO" id="GO:0000166">
    <property type="term" value="F:nucleotide binding"/>
    <property type="evidence" value="ECO:0007669"/>
    <property type="project" value="UniProtKB-KW"/>
</dbReference>
<sequence>MKLHKSFVFILGLCCSGIAIGQTPTPVSNANELTILHINDHHSNLDDYPGSLLLKTGKQPQREPVSVSMGGFARVTAAFESLAQNKENVLKLHAGDATTGTLYHSLSAGQADADLMNTVCFDAMTVGNHELDLGDLALFNFIEMLGSHPNCQTPLLSSNLKPGPNSPLGGNVIKPFIVLERGGHKIGIVGVTTAYKTQNASRPDAGTILSDELEAVQNEINRLTEQGINRIIVLAHLGYAAEQKLAQQLSGVDVIIGGDSHTLLGSKALDDYGLEPKGPYPTRLVNADHQPVCLVQAWQYSSVVGELNVRFDADGNVSDCQGQAHVLIGTDFNRKGNPVNVQEQQAILADLAAQTEIMPIEPATSAQSVLEPHREKLLAFASQPVGTAPYDICSRRFPGLAGAGNSKLAGCDVRQHPNPHGGDMQQLVAHAFLMQGKHFGGADIAIQNGGGVRTDIVAGPITVGDIYTVLPFRNMLVRLTMKGHDLKKVLEDAIDSVLAGNTGSYPYAAGLRWDLDLMAPKQNRLTNLQTRQEDGSWVALNPESTYKVITIDFLADGKDGYQHFATAPGIAREDTFLPYADSFLKYVQSHPTLERLPDPEYSTQTIKGMPSLDKWLGFLKK</sequence>
<dbReference type="Proteomes" id="UP000608345">
    <property type="component" value="Unassembled WGS sequence"/>
</dbReference>
<dbReference type="PRINTS" id="PR01607">
    <property type="entry name" value="APYRASEFAMLY"/>
</dbReference>
<dbReference type="GO" id="GO:0046872">
    <property type="term" value="F:metal ion binding"/>
    <property type="evidence" value="ECO:0007669"/>
    <property type="project" value="InterPro"/>
</dbReference>
<proteinExistence type="inferred from homology"/>
<evidence type="ECO:0000313" key="7">
    <source>
        <dbReference type="Proteomes" id="UP000608345"/>
    </source>
</evidence>
<dbReference type="SUPFAM" id="SSF55816">
    <property type="entry name" value="5'-nucleotidase (syn. UDP-sugar hydrolase), C-terminal domain"/>
    <property type="match status" value="1"/>
</dbReference>
<dbReference type="PANTHER" id="PTHR11575">
    <property type="entry name" value="5'-NUCLEOTIDASE-RELATED"/>
    <property type="match status" value="1"/>
</dbReference>
<feature type="domain" description="5'-Nucleotidase C-terminal" evidence="5">
    <location>
        <begin position="422"/>
        <end position="565"/>
    </location>
</feature>
<dbReference type="GO" id="GO:0009166">
    <property type="term" value="P:nucleotide catabolic process"/>
    <property type="evidence" value="ECO:0007669"/>
    <property type="project" value="InterPro"/>
</dbReference>
<evidence type="ECO:0000256" key="2">
    <source>
        <dbReference type="ARBA" id="ARBA00022729"/>
    </source>
</evidence>
<keyword evidence="3" id="KW-0378">Hydrolase</keyword>
<reference evidence="6" key="2">
    <citation type="submission" date="2020-09" db="EMBL/GenBank/DDBJ databases">
        <authorList>
            <person name="Sun Q."/>
            <person name="Kim S."/>
        </authorList>
    </citation>
    <scope>NUCLEOTIDE SEQUENCE</scope>
    <source>
        <strain evidence="6">KCTC 23732</strain>
    </source>
</reference>
<keyword evidence="2 3" id="KW-0732">Signal</keyword>
<evidence type="ECO:0000256" key="3">
    <source>
        <dbReference type="RuleBase" id="RU362119"/>
    </source>
</evidence>
<dbReference type="Gene3D" id="3.90.780.10">
    <property type="entry name" value="5'-Nucleotidase, C-terminal domain"/>
    <property type="match status" value="1"/>
</dbReference>
<comment type="caution">
    <text evidence="6">The sequence shown here is derived from an EMBL/GenBank/DDBJ whole genome shotgun (WGS) entry which is preliminary data.</text>
</comment>
<evidence type="ECO:0000313" key="6">
    <source>
        <dbReference type="EMBL" id="GGW81492.1"/>
    </source>
</evidence>
<dbReference type="InterPro" id="IPR029052">
    <property type="entry name" value="Metallo-depent_PP-like"/>
</dbReference>
<dbReference type="InterPro" id="IPR004843">
    <property type="entry name" value="Calcineurin-like_PHP"/>
</dbReference>
<dbReference type="AlphaFoldDB" id="A0A918MYC2"/>
<name>A0A918MYC2_9BURK</name>
<dbReference type="GO" id="GO:0008253">
    <property type="term" value="F:5'-nucleotidase activity"/>
    <property type="evidence" value="ECO:0007669"/>
    <property type="project" value="TreeGrafter"/>
</dbReference>
<evidence type="ECO:0000259" key="4">
    <source>
        <dbReference type="Pfam" id="PF00149"/>
    </source>
</evidence>
<feature type="chain" id="PRO_5038172992" evidence="3">
    <location>
        <begin position="22"/>
        <end position="621"/>
    </location>
</feature>
<gene>
    <name evidence="6" type="ORF">GCM10011450_09200</name>
</gene>
<feature type="domain" description="Calcineurin-like phosphoesterase" evidence="4">
    <location>
        <begin position="33"/>
        <end position="262"/>
    </location>
</feature>
<dbReference type="Gene3D" id="3.60.21.10">
    <property type="match status" value="1"/>
</dbReference>
<dbReference type="EMBL" id="BMYS01000004">
    <property type="protein sequence ID" value="GGW81492.1"/>
    <property type="molecule type" value="Genomic_DNA"/>
</dbReference>
<keyword evidence="3" id="KW-0547">Nucleotide-binding</keyword>
<dbReference type="InterPro" id="IPR008334">
    <property type="entry name" value="5'-Nucleotdase_C"/>
</dbReference>
<comment type="similarity">
    <text evidence="1 3">Belongs to the 5'-nucleotidase family.</text>
</comment>
<protein>
    <submittedName>
        <fullName evidence="6">NAD 5'-nucleotidase</fullName>
    </submittedName>
</protein>
<evidence type="ECO:0000256" key="1">
    <source>
        <dbReference type="ARBA" id="ARBA00006654"/>
    </source>
</evidence>
<dbReference type="Pfam" id="PF00149">
    <property type="entry name" value="Metallophos"/>
    <property type="match status" value="1"/>
</dbReference>
<dbReference type="InterPro" id="IPR006179">
    <property type="entry name" value="5_nucleotidase/apyrase"/>
</dbReference>
<feature type="signal peptide" evidence="3">
    <location>
        <begin position="1"/>
        <end position="21"/>
    </location>
</feature>
<evidence type="ECO:0000259" key="5">
    <source>
        <dbReference type="Pfam" id="PF02872"/>
    </source>
</evidence>
<dbReference type="PROSITE" id="PS00785">
    <property type="entry name" value="5_NUCLEOTIDASE_1"/>
    <property type="match status" value="1"/>
</dbReference>